<reference evidence="3" key="1">
    <citation type="submission" date="2014-08" db="EMBL/GenBank/DDBJ databases">
        <title>Coriobacteriaceae sp. complete genome.</title>
        <authorList>
            <person name="Looft T."/>
            <person name="Bayles D.O."/>
            <person name="Stanton T.B."/>
        </authorList>
    </citation>
    <scope>NUCLEOTIDE SEQUENCE [LARGE SCALE GENOMIC DNA]</scope>
    <source>
        <strain evidence="3">68-1-3</strain>
    </source>
</reference>
<dbReference type="SUPFAM" id="SSF47413">
    <property type="entry name" value="lambda repressor-like DNA-binding domains"/>
    <property type="match status" value="1"/>
</dbReference>
<feature type="domain" description="HTH cro/C1-type" evidence="1">
    <location>
        <begin position="7"/>
        <end position="61"/>
    </location>
</feature>
<evidence type="ECO:0000313" key="2">
    <source>
        <dbReference type="EMBL" id="AJC12000.1"/>
    </source>
</evidence>
<dbReference type="Gene3D" id="1.10.260.40">
    <property type="entry name" value="lambda repressor-like DNA-binding domains"/>
    <property type="match status" value="1"/>
</dbReference>
<dbReference type="PROSITE" id="PS50943">
    <property type="entry name" value="HTH_CROC1"/>
    <property type="match status" value="1"/>
</dbReference>
<dbReference type="AlphaFoldDB" id="A0A0A8B3N2"/>
<dbReference type="RefSeq" id="WP_039688985.1">
    <property type="nucleotide sequence ID" value="NZ_CP009302.1"/>
</dbReference>
<dbReference type="CDD" id="cd00093">
    <property type="entry name" value="HTH_XRE"/>
    <property type="match status" value="1"/>
</dbReference>
<dbReference type="HOGENOM" id="CLU_121342_2_0_11"/>
<dbReference type="Pfam" id="PF01381">
    <property type="entry name" value="HTH_3"/>
    <property type="match status" value="1"/>
</dbReference>
<dbReference type="Proteomes" id="UP000031121">
    <property type="component" value="Chromosome"/>
</dbReference>
<gene>
    <name evidence="2" type="ORF">JI75_04255</name>
</gene>
<dbReference type="GO" id="GO:0003677">
    <property type="term" value="F:DNA binding"/>
    <property type="evidence" value="ECO:0007669"/>
    <property type="project" value="InterPro"/>
</dbReference>
<evidence type="ECO:0000259" key="1">
    <source>
        <dbReference type="PROSITE" id="PS50943"/>
    </source>
</evidence>
<organism evidence="2 3">
    <name type="scientific">Berryella intestinalis</name>
    <dbReference type="NCBI Taxonomy" id="1531429"/>
    <lineage>
        <taxon>Bacteria</taxon>
        <taxon>Bacillati</taxon>
        <taxon>Actinomycetota</taxon>
        <taxon>Coriobacteriia</taxon>
        <taxon>Eggerthellales</taxon>
        <taxon>Eggerthellaceae</taxon>
        <taxon>Berryella</taxon>
    </lineage>
</organism>
<reference evidence="2 3" key="2">
    <citation type="journal article" date="2015" name="Genome Announc.">
        <title>Complete Genome Sequence of Coriobacteriaceae Strain 68-1-3, a Novel Mucus-Degrading Isolate from the Swine Intestinal Tract.</title>
        <authorList>
            <person name="Looft T."/>
            <person name="Bayles D.O."/>
            <person name="Alt D.P."/>
            <person name="Stanton T.B."/>
        </authorList>
    </citation>
    <scope>NUCLEOTIDE SEQUENCE [LARGE SCALE GENOMIC DNA]</scope>
    <source>
        <strain evidence="2 3">68-1-3</strain>
    </source>
</reference>
<dbReference type="SMART" id="SM00530">
    <property type="entry name" value="HTH_XRE"/>
    <property type="match status" value="1"/>
</dbReference>
<dbReference type="InterPro" id="IPR001387">
    <property type="entry name" value="Cro/C1-type_HTH"/>
</dbReference>
<dbReference type="EMBL" id="CP009302">
    <property type="protein sequence ID" value="AJC12000.1"/>
    <property type="molecule type" value="Genomic_DNA"/>
</dbReference>
<dbReference type="STRING" id="1531429.JI75_04255"/>
<proteinExistence type="predicted"/>
<dbReference type="OrthoDB" id="3191804at2"/>
<sequence length="137" mass="15237">MTTGEKIRHYRKLRGLYQGELGERIGVSEGAIRHYETDFRTPKQPQVEAIAEALDISPLALKDFGVENARDLLGLLLQLEDEFGIVPAEDGSGLSIDASAEKAPKTTQMLKAWAAKRNELESGEITSEEYADWKAKF</sequence>
<accession>A0A0A8B3N2</accession>
<dbReference type="KEGG" id="cbac:JI75_04255"/>
<dbReference type="InterPro" id="IPR010982">
    <property type="entry name" value="Lambda_DNA-bd_dom_sf"/>
</dbReference>
<name>A0A0A8B3N2_9ACTN</name>
<keyword evidence="3" id="KW-1185">Reference proteome</keyword>
<evidence type="ECO:0000313" key="3">
    <source>
        <dbReference type="Proteomes" id="UP000031121"/>
    </source>
</evidence>
<protein>
    <submittedName>
        <fullName evidence="2">XRE family transcriptional regulator</fullName>
    </submittedName>
</protein>